<evidence type="ECO:0000313" key="15">
    <source>
        <dbReference type="Proteomes" id="UP000441208"/>
    </source>
</evidence>
<evidence type="ECO:0000313" key="10">
    <source>
        <dbReference type="Proteomes" id="UP000429523"/>
    </source>
</evidence>
<reference evidence="10 11" key="1">
    <citation type="submission" date="2018-08" db="EMBL/GenBank/DDBJ databases">
        <title>Genomic investigation of the strawberry pathogen Phytophthora fragariae indicates pathogenicity is determined by transcriptional variation in three key races.</title>
        <authorList>
            <person name="Adams T.M."/>
            <person name="Armitage A.D."/>
            <person name="Sobczyk M.K."/>
            <person name="Bates H.J."/>
            <person name="Dunwell J.M."/>
            <person name="Nellist C.F."/>
            <person name="Harrison R.J."/>
        </authorList>
    </citation>
    <scope>NUCLEOTIDE SEQUENCE [LARGE SCALE GENOMIC DNA]</scope>
    <source>
        <strain evidence="9 12">A4</strain>
        <strain evidence="8 13">BC-1</strain>
        <strain evidence="7 17">BC-23</strain>
        <strain evidence="6 11">NOV-27</strain>
        <strain evidence="5 14">NOV-5</strain>
        <strain evidence="4 15">NOV-71</strain>
        <strain evidence="1 10">NOV-9</strain>
        <strain evidence="3 18">ONT-3</strain>
        <strain evidence="2 16">SCRP245</strain>
    </source>
</reference>
<dbReference type="EMBL" id="QXGA01000056">
    <property type="protein sequence ID" value="KAE9153832.1"/>
    <property type="molecule type" value="Genomic_DNA"/>
</dbReference>
<dbReference type="Proteomes" id="UP000441208">
    <property type="component" value="Unassembled WGS sequence"/>
</dbReference>
<dbReference type="OrthoDB" id="10269670at2759"/>
<proteinExistence type="predicted"/>
<evidence type="ECO:0000313" key="6">
    <source>
        <dbReference type="EMBL" id="KAE9234253.1"/>
    </source>
</evidence>
<dbReference type="Proteomes" id="UP000440732">
    <property type="component" value="Unassembled WGS sequence"/>
</dbReference>
<dbReference type="Proteomes" id="UP000460718">
    <property type="component" value="Unassembled WGS sequence"/>
</dbReference>
<dbReference type="Proteomes" id="UP000476176">
    <property type="component" value="Unassembled WGS sequence"/>
</dbReference>
<evidence type="ECO:0000313" key="4">
    <source>
        <dbReference type="EMBL" id="KAE9138154.1"/>
    </source>
</evidence>
<dbReference type="EMBL" id="QXGD01000020">
    <property type="protein sequence ID" value="KAE9257595.1"/>
    <property type="molecule type" value="Genomic_DNA"/>
</dbReference>
<gene>
    <name evidence="9" type="ORF">PF001_g1918</name>
    <name evidence="8" type="ORF">PF002_g883</name>
    <name evidence="7" type="ORF">PF004_g1748</name>
    <name evidence="6" type="ORF">PF005_g1973</name>
    <name evidence="5" type="ORF">PF006_g2084</name>
    <name evidence="4" type="ORF">PF007_g1528</name>
    <name evidence="1" type="ORF">PF009_g1880</name>
    <name evidence="3" type="ORF">PF010_g1715</name>
    <name evidence="2" type="ORF">PF011_g1512</name>
</gene>
<dbReference type="EMBL" id="QXFZ01000037">
    <property type="protein sequence ID" value="KAE9138154.1"/>
    <property type="molecule type" value="Genomic_DNA"/>
</dbReference>
<comment type="caution">
    <text evidence="4">The sequence shown here is derived from an EMBL/GenBank/DDBJ whole genome shotgun (WGS) entry which is preliminary data.</text>
</comment>
<evidence type="ECO:0000313" key="9">
    <source>
        <dbReference type="EMBL" id="KAE9327466.1"/>
    </source>
</evidence>
<evidence type="ECO:0000313" key="17">
    <source>
        <dbReference type="Proteomes" id="UP000476176"/>
    </source>
</evidence>
<protein>
    <submittedName>
        <fullName evidence="4">Uncharacterized protein</fullName>
    </submittedName>
</protein>
<keyword evidence="11" id="KW-1185">Reference proteome</keyword>
<evidence type="ECO:0000313" key="14">
    <source>
        <dbReference type="Proteomes" id="UP000440732"/>
    </source>
</evidence>
<dbReference type="EMBL" id="QXGF01000046">
    <property type="protein sequence ID" value="KAE8948557.1"/>
    <property type="molecule type" value="Genomic_DNA"/>
</dbReference>
<dbReference type="Proteomes" id="UP000429523">
    <property type="component" value="Unassembled WGS sequence"/>
</dbReference>
<evidence type="ECO:0000313" key="3">
    <source>
        <dbReference type="EMBL" id="KAE9136370.1"/>
    </source>
</evidence>
<dbReference type="EMBL" id="QXFW01000042">
    <property type="protein sequence ID" value="KAE9028564.1"/>
    <property type="molecule type" value="Genomic_DNA"/>
</dbReference>
<evidence type="ECO:0000313" key="13">
    <source>
        <dbReference type="Proteomes" id="UP000440367"/>
    </source>
</evidence>
<dbReference type="Proteomes" id="UP000437068">
    <property type="component" value="Unassembled WGS sequence"/>
</dbReference>
<evidence type="ECO:0000313" key="2">
    <source>
        <dbReference type="EMBL" id="KAE9028564.1"/>
    </source>
</evidence>
<evidence type="ECO:0000313" key="18">
    <source>
        <dbReference type="Proteomes" id="UP000488956"/>
    </source>
</evidence>
<evidence type="ECO:0000313" key="7">
    <source>
        <dbReference type="EMBL" id="KAE9252928.1"/>
    </source>
</evidence>
<dbReference type="EMBL" id="QXFX01000044">
    <property type="protein sequence ID" value="KAE9136370.1"/>
    <property type="molecule type" value="Genomic_DNA"/>
</dbReference>
<evidence type="ECO:0000313" key="16">
    <source>
        <dbReference type="Proteomes" id="UP000460718"/>
    </source>
</evidence>
<dbReference type="Proteomes" id="UP000440367">
    <property type="component" value="Unassembled WGS sequence"/>
</dbReference>
<evidence type="ECO:0000313" key="5">
    <source>
        <dbReference type="EMBL" id="KAE9153832.1"/>
    </source>
</evidence>
<accession>A0A6A3TKC5</accession>
<dbReference type="EMBL" id="QXGB01000050">
    <property type="protein sequence ID" value="KAE9234253.1"/>
    <property type="molecule type" value="Genomic_DNA"/>
</dbReference>
<dbReference type="AlphaFoldDB" id="A0A6A3TKC5"/>
<evidence type="ECO:0000313" key="12">
    <source>
        <dbReference type="Proteomes" id="UP000437068"/>
    </source>
</evidence>
<name>A0A6A3TKC5_9STRA</name>
<dbReference type="Proteomes" id="UP000433483">
    <property type="component" value="Unassembled WGS sequence"/>
</dbReference>
<evidence type="ECO:0000313" key="1">
    <source>
        <dbReference type="EMBL" id="KAE8948557.1"/>
    </source>
</evidence>
<dbReference type="Proteomes" id="UP000488956">
    <property type="component" value="Unassembled WGS sequence"/>
</dbReference>
<evidence type="ECO:0000313" key="11">
    <source>
        <dbReference type="Proteomes" id="UP000433483"/>
    </source>
</evidence>
<dbReference type="EMBL" id="QXGC01000045">
    <property type="protein sequence ID" value="KAE9252928.1"/>
    <property type="molecule type" value="Genomic_DNA"/>
</dbReference>
<organism evidence="4 15">
    <name type="scientific">Phytophthora fragariae</name>
    <dbReference type="NCBI Taxonomy" id="53985"/>
    <lineage>
        <taxon>Eukaryota</taxon>
        <taxon>Sar</taxon>
        <taxon>Stramenopiles</taxon>
        <taxon>Oomycota</taxon>
        <taxon>Peronosporomycetes</taxon>
        <taxon>Peronosporales</taxon>
        <taxon>Peronosporaceae</taxon>
        <taxon>Phytophthora</taxon>
    </lineage>
</organism>
<evidence type="ECO:0000313" key="8">
    <source>
        <dbReference type="EMBL" id="KAE9257595.1"/>
    </source>
</evidence>
<sequence length="91" mass="10300">MEPELMADRSKLWQLTTENETGNWETATMAWKRKVPPVLKPPGPHGTTVAFLTMMHSLMADRPPMHDLRGYLPYPEVAAKVLTSAVLLRWG</sequence>
<dbReference type="EMBL" id="QXGE01000050">
    <property type="protein sequence ID" value="KAE9327466.1"/>
    <property type="molecule type" value="Genomic_DNA"/>
</dbReference>